<evidence type="ECO:0000313" key="8">
    <source>
        <dbReference type="EMBL" id="CAE7434355.1"/>
    </source>
</evidence>
<comment type="caution">
    <text evidence="8">The sequence shown here is derived from an EMBL/GenBank/DDBJ whole genome shotgun (WGS) entry which is preliminary data.</text>
</comment>
<evidence type="ECO:0000256" key="2">
    <source>
        <dbReference type="ARBA" id="ARBA00022908"/>
    </source>
</evidence>
<dbReference type="Gene3D" id="1.10.443.10">
    <property type="entry name" value="Intergrase catalytic core"/>
    <property type="match status" value="1"/>
</dbReference>
<reference evidence="8" key="1">
    <citation type="submission" date="2021-02" db="EMBL/GenBank/DDBJ databases">
        <authorList>
            <person name="Dougan E. K."/>
            <person name="Rhodes N."/>
            <person name="Thang M."/>
            <person name="Chan C."/>
        </authorList>
    </citation>
    <scope>NUCLEOTIDE SEQUENCE</scope>
</reference>
<dbReference type="PROSITE" id="PS51900">
    <property type="entry name" value="CB"/>
    <property type="match status" value="1"/>
</dbReference>
<feature type="domain" description="Tyr recombinase" evidence="6">
    <location>
        <begin position="209"/>
        <end position="382"/>
    </location>
</feature>
<evidence type="ECO:0000256" key="1">
    <source>
        <dbReference type="ARBA" id="ARBA00008857"/>
    </source>
</evidence>
<dbReference type="SUPFAM" id="SSF56349">
    <property type="entry name" value="DNA breaking-rejoining enzymes"/>
    <property type="match status" value="1"/>
</dbReference>
<dbReference type="Pfam" id="PF13356">
    <property type="entry name" value="Arm-DNA-bind_3"/>
    <property type="match status" value="1"/>
</dbReference>
<proteinExistence type="inferred from homology"/>
<dbReference type="InterPro" id="IPR038488">
    <property type="entry name" value="Integrase_DNA-bd_sf"/>
</dbReference>
<name>A0A812RF60_9DINO</name>
<dbReference type="PANTHER" id="PTHR30629">
    <property type="entry name" value="PROPHAGE INTEGRASE"/>
    <property type="match status" value="1"/>
</dbReference>
<evidence type="ECO:0000256" key="4">
    <source>
        <dbReference type="ARBA" id="ARBA00023172"/>
    </source>
</evidence>
<dbReference type="SUPFAM" id="SSF46955">
    <property type="entry name" value="Putative DNA-binding domain"/>
    <property type="match status" value="1"/>
</dbReference>
<dbReference type="InterPro" id="IPR041657">
    <property type="entry name" value="HTH_17"/>
</dbReference>
<dbReference type="InterPro" id="IPR002104">
    <property type="entry name" value="Integrase_catalytic"/>
</dbReference>
<dbReference type="Proteomes" id="UP000601435">
    <property type="component" value="Unassembled WGS sequence"/>
</dbReference>
<dbReference type="PANTHER" id="PTHR30629:SF2">
    <property type="entry name" value="PROPHAGE INTEGRASE INTS-RELATED"/>
    <property type="match status" value="1"/>
</dbReference>
<feature type="domain" description="Core-binding (CB)" evidence="7">
    <location>
        <begin position="105"/>
        <end position="186"/>
    </location>
</feature>
<protein>
    <submittedName>
        <fullName evidence="8">Int protein</fullName>
    </submittedName>
</protein>
<keyword evidence="2" id="KW-0229">DNA integration</keyword>
<keyword evidence="9" id="KW-1185">Reference proteome</keyword>
<dbReference type="InterPro" id="IPR011010">
    <property type="entry name" value="DNA_brk_join_enz"/>
</dbReference>
<evidence type="ECO:0000259" key="6">
    <source>
        <dbReference type="PROSITE" id="PS51898"/>
    </source>
</evidence>
<evidence type="ECO:0000313" key="9">
    <source>
        <dbReference type="Proteomes" id="UP000601435"/>
    </source>
</evidence>
<dbReference type="GO" id="GO:0006310">
    <property type="term" value="P:DNA recombination"/>
    <property type="evidence" value="ECO:0007669"/>
    <property type="project" value="UniProtKB-KW"/>
</dbReference>
<accession>A0A812RF60</accession>
<dbReference type="Pfam" id="PF12728">
    <property type="entry name" value="HTH_17"/>
    <property type="match status" value="1"/>
</dbReference>
<evidence type="ECO:0000259" key="7">
    <source>
        <dbReference type="PROSITE" id="PS51900"/>
    </source>
</evidence>
<dbReference type="Gene3D" id="1.10.150.130">
    <property type="match status" value="1"/>
</dbReference>
<keyword evidence="3" id="KW-0238">DNA-binding</keyword>
<dbReference type="InterPro" id="IPR025166">
    <property type="entry name" value="Integrase_DNA_bind_dom"/>
</dbReference>
<comment type="similarity">
    <text evidence="1">Belongs to the 'phage' integrase family.</text>
</comment>
<dbReference type="InterPro" id="IPR010998">
    <property type="entry name" value="Integrase_recombinase_N"/>
</dbReference>
<dbReference type="Pfam" id="PF00589">
    <property type="entry name" value="Phage_integrase"/>
    <property type="match status" value="1"/>
</dbReference>
<gene>
    <name evidence="8" type="primary">int</name>
    <name evidence="8" type="ORF">SNEC2469_LOCUS11922</name>
</gene>
<feature type="region of interest" description="Disordered" evidence="5">
    <location>
        <begin position="85"/>
        <end position="105"/>
    </location>
</feature>
<dbReference type="InterPro" id="IPR013762">
    <property type="entry name" value="Integrase-like_cat_sf"/>
</dbReference>
<evidence type="ECO:0000256" key="3">
    <source>
        <dbReference type="ARBA" id="ARBA00023125"/>
    </source>
</evidence>
<keyword evidence="4" id="KW-0233">DNA recombination</keyword>
<dbReference type="InterPro" id="IPR044068">
    <property type="entry name" value="CB"/>
</dbReference>
<dbReference type="Gene3D" id="3.30.160.390">
    <property type="entry name" value="Integrase, DNA-binding domain"/>
    <property type="match status" value="1"/>
</dbReference>
<dbReference type="InterPro" id="IPR009061">
    <property type="entry name" value="DNA-bd_dom_put_sf"/>
</dbReference>
<dbReference type="GO" id="GO:0015074">
    <property type="term" value="P:DNA integration"/>
    <property type="evidence" value="ECO:0007669"/>
    <property type="project" value="UniProtKB-KW"/>
</dbReference>
<dbReference type="EMBL" id="CAJNJA010018915">
    <property type="protein sequence ID" value="CAE7434355.1"/>
    <property type="molecule type" value="Genomic_DNA"/>
</dbReference>
<dbReference type="GO" id="GO:0003677">
    <property type="term" value="F:DNA binding"/>
    <property type="evidence" value="ECO:0007669"/>
    <property type="project" value="UniProtKB-KW"/>
</dbReference>
<evidence type="ECO:0000256" key="5">
    <source>
        <dbReference type="SAM" id="MobiDB-lite"/>
    </source>
</evidence>
<dbReference type="InterPro" id="IPR050808">
    <property type="entry name" value="Phage_Integrase"/>
</dbReference>
<feature type="region of interest" description="Disordered" evidence="5">
    <location>
        <begin position="398"/>
        <end position="417"/>
    </location>
</feature>
<sequence length="509" mass="58682">MPDILTQKTVEAAKYEGRTRFVRDANVKGLILAINKTSKTWKVQADLWRDRRLVKTVRHTLGSTDDLSLRRAREHAQEVLRQIRAGVDPNEPEPEAEPTPGVGSMTVGELWDAYETWMREQGRAEVTIEGFRRHLDKYLDDWRDDPISDLRKSMCRERHERLTKNHGKYPANQVMRSLRAAYNFAIKLDDDDVLRANPVGGVHFHPERQREAIILPEDLPDWWRRSGELPNPLRTAMHRLGLLSGLRPGTLVGIEREWIDLDGRAITIPRMKSGRSFALPLSEPMVGLVEEALRIGDALYRDPPWLFPTRTNDGREVIATRVWKEKTMRGETGHILRHTYRTMAERLGVPQSRARALLDHKQPGIEAHYVHSSALRDELLADQERMSAYILETAKADRSKTPIARQPSRGDVPPEDGLVMSELDPVWERHAREIASRVAELLRERSAVVQEYLSPEEAARLLGMPIRTLENYRVRDAGGPPFHRISSRLIRYRVSELHEWMEARRVECE</sequence>
<organism evidence="8 9">
    <name type="scientific">Symbiodinium necroappetens</name>
    <dbReference type="NCBI Taxonomy" id="1628268"/>
    <lineage>
        <taxon>Eukaryota</taxon>
        <taxon>Sar</taxon>
        <taxon>Alveolata</taxon>
        <taxon>Dinophyceae</taxon>
        <taxon>Suessiales</taxon>
        <taxon>Symbiodiniaceae</taxon>
        <taxon>Symbiodinium</taxon>
    </lineage>
</organism>
<dbReference type="PROSITE" id="PS51898">
    <property type="entry name" value="TYR_RECOMBINASE"/>
    <property type="match status" value="1"/>
</dbReference>
<dbReference type="AlphaFoldDB" id="A0A812RF60"/>